<evidence type="ECO:0000313" key="10">
    <source>
        <dbReference type="Proteomes" id="UP000293398"/>
    </source>
</evidence>
<evidence type="ECO:0000256" key="3">
    <source>
        <dbReference type="SAM" id="Coils"/>
    </source>
</evidence>
<keyword evidence="4" id="KW-0732">Signal</keyword>
<dbReference type="Gene3D" id="2.40.50.100">
    <property type="match status" value="1"/>
</dbReference>
<dbReference type="Pfam" id="PF25967">
    <property type="entry name" value="RND-MFP_C"/>
    <property type="match status" value="1"/>
</dbReference>
<dbReference type="NCBIfam" id="TIGR01730">
    <property type="entry name" value="RND_mfp"/>
    <property type="match status" value="1"/>
</dbReference>
<dbReference type="PANTHER" id="PTHR30158">
    <property type="entry name" value="ACRA/E-RELATED COMPONENT OF DRUG EFFLUX TRANSPORTER"/>
    <property type="match status" value="1"/>
</dbReference>
<evidence type="ECO:0000256" key="4">
    <source>
        <dbReference type="SAM" id="SignalP"/>
    </source>
</evidence>
<comment type="caution">
    <text evidence="9">The sequence shown here is derived from an EMBL/GenBank/DDBJ whole genome shotgun (WGS) entry which is preliminary data.</text>
</comment>
<evidence type="ECO:0000259" key="7">
    <source>
        <dbReference type="Pfam" id="PF25944"/>
    </source>
</evidence>
<dbReference type="GO" id="GO:0005886">
    <property type="term" value="C:plasma membrane"/>
    <property type="evidence" value="ECO:0007669"/>
    <property type="project" value="TreeGrafter"/>
</dbReference>
<feature type="coiled-coil region" evidence="3">
    <location>
        <begin position="154"/>
        <end position="181"/>
    </location>
</feature>
<feature type="domain" description="Multidrug resistance protein MdtA-like alpha-helical hairpin" evidence="5">
    <location>
        <begin position="109"/>
        <end position="178"/>
    </location>
</feature>
<name>A0A4Q7V566_9BURK</name>
<dbReference type="GO" id="GO:0022857">
    <property type="term" value="F:transmembrane transporter activity"/>
    <property type="evidence" value="ECO:0007669"/>
    <property type="project" value="InterPro"/>
</dbReference>
<feature type="domain" description="Multidrug resistance protein MdtA-like barrel-sandwich hybrid" evidence="6">
    <location>
        <begin position="69"/>
        <end position="209"/>
    </location>
</feature>
<dbReference type="Gene3D" id="1.10.287.470">
    <property type="entry name" value="Helix hairpin bin"/>
    <property type="match status" value="1"/>
</dbReference>
<proteinExistence type="inferred from homology"/>
<dbReference type="PROSITE" id="PS51257">
    <property type="entry name" value="PROKAR_LIPOPROTEIN"/>
    <property type="match status" value="1"/>
</dbReference>
<dbReference type="SUPFAM" id="SSF111369">
    <property type="entry name" value="HlyD-like secretion proteins"/>
    <property type="match status" value="1"/>
</dbReference>
<dbReference type="GO" id="GO:0046677">
    <property type="term" value="P:response to antibiotic"/>
    <property type="evidence" value="ECO:0007669"/>
    <property type="project" value="TreeGrafter"/>
</dbReference>
<dbReference type="GO" id="GO:0030313">
    <property type="term" value="C:cell envelope"/>
    <property type="evidence" value="ECO:0007669"/>
    <property type="project" value="UniProtKB-SubCell"/>
</dbReference>
<dbReference type="Pfam" id="PF25876">
    <property type="entry name" value="HH_MFP_RND"/>
    <property type="match status" value="1"/>
</dbReference>
<evidence type="ECO:0000256" key="2">
    <source>
        <dbReference type="ARBA" id="ARBA00009477"/>
    </source>
</evidence>
<dbReference type="AlphaFoldDB" id="A0A4Q7V566"/>
<comment type="similarity">
    <text evidence="2">Belongs to the membrane fusion protein (MFP) (TC 8.A.1) family.</text>
</comment>
<evidence type="ECO:0000259" key="8">
    <source>
        <dbReference type="Pfam" id="PF25967"/>
    </source>
</evidence>
<accession>A0A4Q7V566</accession>
<dbReference type="Gene3D" id="2.40.30.170">
    <property type="match status" value="1"/>
</dbReference>
<feature type="signal peptide" evidence="4">
    <location>
        <begin position="1"/>
        <end position="26"/>
    </location>
</feature>
<feature type="domain" description="Multidrug resistance protein MdtA-like beta-barrel" evidence="7">
    <location>
        <begin position="234"/>
        <end position="300"/>
    </location>
</feature>
<feature type="domain" description="Multidrug resistance protein MdtA-like C-terminal permuted SH3" evidence="8">
    <location>
        <begin position="306"/>
        <end position="366"/>
    </location>
</feature>
<dbReference type="Pfam" id="PF25917">
    <property type="entry name" value="BSH_RND"/>
    <property type="match status" value="1"/>
</dbReference>
<dbReference type="RefSeq" id="WP_130305207.1">
    <property type="nucleotide sequence ID" value="NZ_SHKO01000005.1"/>
</dbReference>
<evidence type="ECO:0000313" key="9">
    <source>
        <dbReference type="EMBL" id="RZT91676.1"/>
    </source>
</evidence>
<evidence type="ECO:0000259" key="6">
    <source>
        <dbReference type="Pfam" id="PF25917"/>
    </source>
</evidence>
<dbReference type="PANTHER" id="PTHR30158:SF26">
    <property type="entry name" value="RESISTANCE-NODULATION-CELL DIVISION (RND) MULTIDRUG EFFLUX MEMBRANE FUSION PROTEIN MEXE"/>
    <property type="match status" value="1"/>
</dbReference>
<dbReference type="InterPro" id="IPR058624">
    <property type="entry name" value="MdtA-like_HH"/>
</dbReference>
<dbReference type="Proteomes" id="UP000293398">
    <property type="component" value="Unassembled WGS sequence"/>
</dbReference>
<dbReference type="InterPro" id="IPR006143">
    <property type="entry name" value="RND_pump_MFP"/>
</dbReference>
<dbReference type="Pfam" id="PF25944">
    <property type="entry name" value="Beta-barrel_RND"/>
    <property type="match status" value="1"/>
</dbReference>
<keyword evidence="3" id="KW-0175">Coiled coil</keyword>
<dbReference type="InterPro" id="IPR058625">
    <property type="entry name" value="MdtA-like_BSH"/>
</dbReference>
<evidence type="ECO:0000259" key="5">
    <source>
        <dbReference type="Pfam" id="PF25876"/>
    </source>
</evidence>
<dbReference type="EMBL" id="SHKO01000005">
    <property type="protein sequence ID" value="RZT91676.1"/>
    <property type="molecule type" value="Genomic_DNA"/>
</dbReference>
<dbReference type="InterPro" id="IPR058626">
    <property type="entry name" value="MdtA-like_b-barrel"/>
</dbReference>
<comment type="subcellular location">
    <subcellularLocation>
        <location evidence="1">Cell envelope</location>
    </subcellularLocation>
</comment>
<gene>
    <name evidence="9" type="ORF">EV681_4432</name>
</gene>
<sequence>MVRCARQRWGHRFANGLMVAGCVALAACNSEATPGASPALPPEVSVAPVLVRSVQQWDEFNGRIAAVQRVEVRPRVSGIVDLVAFTDGQEVRRGDLLFVIDPRPYRAALTGAQAQLEHANAAAQLAKIKAQRAKKLIVSHAISGEELDNRMAEQAQSQAEVRSAEAALANARLNLEFTEIRAPIAGRVGRAQLTPGNLTQANQSLLTTVVSQDPVHVYFEPDEQSYLRYLDLVRNGARAGSGQTVHLGLTNESGFPHQGRLDFTDNHVDSATGTIRLRALLPNPDRQFTPGLYARVQLDGGTLPKAILIDERAVLTDQDRKYVYTLGVDHKALRKDVKLGAAVGRLRVVRSGLTQDDEVVIDGIQKIFYPGMIVRPVKVAMEPAAAIIETDASPATSATLSAGQ</sequence>
<feature type="chain" id="PRO_5020343033" evidence="4">
    <location>
        <begin position="27"/>
        <end position="404"/>
    </location>
</feature>
<keyword evidence="10" id="KW-1185">Reference proteome</keyword>
<dbReference type="Gene3D" id="2.40.420.20">
    <property type="match status" value="1"/>
</dbReference>
<dbReference type="InterPro" id="IPR058627">
    <property type="entry name" value="MdtA-like_C"/>
</dbReference>
<dbReference type="OrthoDB" id="9783047at2"/>
<reference evidence="9 10" key="1">
    <citation type="submission" date="2019-02" db="EMBL/GenBank/DDBJ databases">
        <title>Genomic Encyclopedia of Type Strains, Phase IV (KMG-IV): sequencing the most valuable type-strain genomes for metagenomic binning, comparative biology and taxonomic classification.</title>
        <authorList>
            <person name="Goeker M."/>
        </authorList>
    </citation>
    <scope>NUCLEOTIDE SEQUENCE [LARGE SCALE GENOMIC DNA]</scope>
    <source>
        <strain evidence="9 10">DSM 23814</strain>
    </source>
</reference>
<evidence type="ECO:0000256" key="1">
    <source>
        <dbReference type="ARBA" id="ARBA00004196"/>
    </source>
</evidence>
<protein>
    <submittedName>
        <fullName evidence="9">Multidrug efflux system membrane fusion protein</fullName>
    </submittedName>
</protein>
<organism evidence="9 10">
    <name type="scientific">Advenella incenata</name>
    <dbReference type="NCBI Taxonomy" id="267800"/>
    <lineage>
        <taxon>Bacteria</taxon>
        <taxon>Pseudomonadati</taxon>
        <taxon>Pseudomonadota</taxon>
        <taxon>Betaproteobacteria</taxon>
        <taxon>Burkholderiales</taxon>
        <taxon>Alcaligenaceae</taxon>
    </lineage>
</organism>